<protein>
    <submittedName>
        <fullName evidence="1">Uncharacterized protein</fullName>
    </submittedName>
</protein>
<evidence type="ECO:0000313" key="1">
    <source>
        <dbReference type="EMBL" id="KAJ9654329.1"/>
    </source>
</evidence>
<proteinExistence type="predicted"/>
<keyword evidence="2" id="KW-1185">Reference proteome</keyword>
<dbReference type="Proteomes" id="UP001172386">
    <property type="component" value="Unassembled WGS sequence"/>
</dbReference>
<organism evidence="1 2">
    <name type="scientific">Neophaeococcomyces mojaviensis</name>
    <dbReference type="NCBI Taxonomy" id="3383035"/>
    <lineage>
        <taxon>Eukaryota</taxon>
        <taxon>Fungi</taxon>
        <taxon>Dikarya</taxon>
        <taxon>Ascomycota</taxon>
        <taxon>Pezizomycotina</taxon>
        <taxon>Eurotiomycetes</taxon>
        <taxon>Chaetothyriomycetidae</taxon>
        <taxon>Chaetothyriales</taxon>
        <taxon>Chaetothyriales incertae sedis</taxon>
        <taxon>Neophaeococcomyces</taxon>
    </lineage>
</organism>
<comment type="caution">
    <text evidence="1">The sequence shown here is derived from an EMBL/GenBank/DDBJ whole genome shotgun (WGS) entry which is preliminary data.</text>
</comment>
<accession>A0ACC3A2S6</accession>
<reference evidence="1" key="1">
    <citation type="submission" date="2022-10" db="EMBL/GenBank/DDBJ databases">
        <title>Culturing micro-colonial fungi from biological soil crusts in the Mojave desert and describing Neophaeococcomyces mojavensis, and introducing the new genera and species Taxawa tesnikishii.</title>
        <authorList>
            <person name="Kurbessoian T."/>
            <person name="Stajich J.E."/>
        </authorList>
    </citation>
    <scope>NUCLEOTIDE SEQUENCE</scope>
    <source>
        <strain evidence="1">JES_112</strain>
    </source>
</reference>
<evidence type="ECO:0000313" key="2">
    <source>
        <dbReference type="Proteomes" id="UP001172386"/>
    </source>
</evidence>
<gene>
    <name evidence="1" type="ORF">H2198_006627</name>
</gene>
<name>A0ACC3A2S6_9EURO</name>
<sequence length="147" mass="16261">MANAGSNAPVASKHIFLHQLSDQQANAKVRFLCCIVDYDDEKGCLTVEHKYPRNVSGAYVTTATIDVNLVLETAKSNLKEGVWLNVIGYVQDAGNKGRRQSNLGRRSSVMNTLLPHVQAVLVWDAGALHVDQYERILKKHLASMNDD</sequence>
<dbReference type="EMBL" id="JAPDRQ010000124">
    <property type="protein sequence ID" value="KAJ9654329.1"/>
    <property type="molecule type" value="Genomic_DNA"/>
</dbReference>